<name>A0A4S3JD29_9EURO</name>
<gene>
    <name evidence="2" type="ORF">EYZ11_008274</name>
</gene>
<accession>A0A4S3JD29</accession>
<evidence type="ECO:0000256" key="1">
    <source>
        <dbReference type="SAM" id="Phobius"/>
    </source>
</evidence>
<dbReference type="VEuPathDB" id="FungiDB:EYZ11_008274"/>
<sequence length="37" mass="4156">MLNPYRYLMETIGHAVATLQYLNTFAWILALGGAARD</sequence>
<dbReference type="AlphaFoldDB" id="A0A4S3JD29"/>
<dbReference type="EMBL" id="SOSA01000348">
    <property type="protein sequence ID" value="THC92267.1"/>
    <property type="molecule type" value="Genomic_DNA"/>
</dbReference>
<feature type="transmembrane region" description="Helical" evidence="1">
    <location>
        <begin position="12"/>
        <end position="35"/>
    </location>
</feature>
<comment type="caution">
    <text evidence="2">The sequence shown here is derived from an EMBL/GenBank/DDBJ whole genome shotgun (WGS) entry which is preliminary data.</text>
</comment>
<evidence type="ECO:0000313" key="2">
    <source>
        <dbReference type="EMBL" id="THC92267.1"/>
    </source>
</evidence>
<organism evidence="2 3">
    <name type="scientific">Aspergillus tanneri</name>
    <dbReference type="NCBI Taxonomy" id="1220188"/>
    <lineage>
        <taxon>Eukaryota</taxon>
        <taxon>Fungi</taxon>
        <taxon>Dikarya</taxon>
        <taxon>Ascomycota</taxon>
        <taxon>Pezizomycotina</taxon>
        <taxon>Eurotiomycetes</taxon>
        <taxon>Eurotiomycetidae</taxon>
        <taxon>Eurotiales</taxon>
        <taxon>Aspergillaceae</taxon>
        <taxon>Aspergillus</taxon>
        <taxon>Aspergillus subgen. Circumdati</taxon>
    </lineage>
</organism>
<reference evidence="2 3" key="1">
    <citation type="submission" date="2019-03" db="EMBL/GenBank/DDBJ databases">
        <title>The genome sequence of a newly discovered highly antifungal drug resistant Aspergillus species, Aspergillus tanneri NIH 1004.</title>
        <authorList>
            <person name="Mounaud S."/>
            <person name="Singh I."/>
            <person name="Joardar V."/>
            <person name="Pakala S."/>
            <person name="Pakala S."/>
            <person name="Venepally P."/>
            <person name="Hoover J."/>
            <person name="Nierman W."/>
            <person name="Chung J."/>
            <person name="Losada L."/>
        </authorList>
    </citation>
    <scope>NUCLEOTIDE SEQUENCE [LARGE SCALE GENOMIC DNA]</scope>
    <source>
        <strain evidence="2 3">NIH1004</strain>
    </source>
</reference>
<keyword evidence="1" id="KW-0472">Membrane</keyword>
<keyword evidence="1" id="KW-1133">Transmembrane helix</keyword>
<proteinExistence type="predicted"/>
<keyword evidence="3" id="KW-1185">Reference proteome</keyword>
<protein>
    <submittedName>
        <fullName evidence="2">Uncharacterized protein</fullName>
    </submittedName>
</protein>
<dbReference type="Proteomes" id="UP000308092">
    <property type="component" value="Unassembled WGS sequence"/>
</dbReference>
<evidence type="ECO:0000313" key="3">
    <source>
        <dbReference type="Proteomes" id="UP000308092"/>
    </source>
</evidence>
<keyword evidence="1" id="KW-0812">Transmembrane</keyword>